<gene>
    <name evidence="2" type="primary">ABSGL_05504.1 scaffold 7169</name>
</gene>
<dbReference type="Gene3D" id="3.30.1250.10">
    <property type="entry name" value="Ribosome maturation protein SBDS, N-terminal domain"/>
    <property type="match status" value="1"/>
</dbReference>
<dbReference type="STRING" id="4829.A0A163J7A9"/>
<proteinExistence type="predicted"/>
<evidence type="ECO:0000313" key="3">
    <source>
        <dbReference type="Proteomes" id="UP000078561"/>
    </source>
</evidence>
<dbReference type="FunCoup" id="A0A163J7A9">
    <property type="interactions" value="46"/>
</dbReference>
<accession>A0A163J7A9</accession>
<dbReference type="InterPro" id="IPR019783">
    <property type="entry name" value="SDO1/SBDS_N"/>
</dbReference>
<dbReference type="Pfam" id="PF01172">
    <property type="entry name" value="SBDS_N"/>
    <property type="match status" value="1"/>
</dbReference>
<dbReference type="OrthoDB" id="2567806at2759"/>
<feature type="domain" description="Ribosome maturation protein SDO1/SBDS N-terminal" evidence="1">
    <location>
        <begin position="25"/>
        <end position="105"/>
    </location>
</feature>
<dbReference type="InterPro" id="IPR036786">
    <property type="entry name" value="Ribosome_mat_SBDS_N_sf"/>
</dbReference>
<dbReference type="OMA" id="TRICHQG"/>
<organism evidence="2">
    <name type="scientific">Absidia glauca</name>
    <name type="common">Pin mould</name>
    <dbReference type="NCBI Taxonomy" id="4829"/>
    <lineage>
        <taxon>Eukaryota</taxon>
        <taxon>Fungi</taxon>
        <taxon>Fungi incertae sedis</taxon>
        <taxon>Mucoromycota</taxon>
        <taxon>Mucoromycotina</taxon>
        <taxon>Mucoromycetes</taxon>
        <taxon>Mucorales</taxon>
        <taxon>Cunninghamellaceae</taxon>
        <taxon>Absidia</taxon>
    </lineage>
</organism>
<dbReference type="EMBL" id="LT553030">
    <property type="protein sequence ID" value="SAL99850.1"/>
    <property type="molecule type" value="Genomic_DNA"/>
</dbReference>
<dbReference type="AlphaFoldDB" id="A0A163J7A9"/>
<protein>
    <recommendedName>
        <fullName evidence="1">Ribosome maturation protein SDO1/SBDS N-terminal domain-containing protein</fullName>
    </recommendedName>
</protein>
<name>A0A163J7A9_ABSGL</name>
<dbReference type="Proteomes" id="UP000078561">
    <property type="component" value="Unassembled WGS sequence"/>
</dbReference>
<evidence type="ECO:0000259" key="1">
    <source>
        <dbReference type="Pfam" id="PF01172"/>
    </source>
</evidence>
<evidence type="ECO:0000313" key="2">
    <source>
        <dbReference type="EMBL" id="SAL99850.1"/>
    </source>
</evidence>
<reference evidence="2" key="1">
    <citation type="submission" date="2016-04" db="EMBL/GenBank/DDBJ databases">
        <authorList>
            <person name="Evans L.H."/>
            <person name="Alamgir A."/>
            <person name="Owens N."/>
            <person name="Weber N.D."/>
            <person name="Virtaneva K."/>
            <person name="Barbian K."/>
            <person name="Babar A."/>
            <person name="Rosenke K."/>
        </authorList>
    </citation>
    <scope>NUCLEOTIDE SEQUENCE [LARGE SCALE GENOMIC DNA]</scope>
    <source>
        <strain evidence="2">CBS 101.48</strain>
    </source>
</reference>
<sequence length="107" mass="11963">MGVNMKNGHNINSSDMREGTCKLNYKAQNGEEYYVIAIPDMVEKWKKDKTIPIVDVVQSFDVFTSPAGGNVFPADRPSKGQLESVFNTSNTDEVVRYLVENGTPKNF</sequence>
<keyword evidence="3" id="KW-1185">Reference proteome</keyword>
<dbReference type="SUPFAM" id="SSF89895">
    <property type="entry name" value="FYSH domain"/>
    <property type="match status" value="1"/>
</dbReference>
<dbReference type="InParanoid" id="A0A163J7A9"/>